<feature type="compositionally biased region" description="Basic and acidic residues" evidence="1">
    <location>
        <begin position="69"/>
        <end position="84"/>
    </location>
</feature>
<dbReference type="Proteomes" id="UP001190466">
    <property type="component" value="Plasmid pMu0050"/>
</dbReference>
<evidence type="ECO:0000313" key="3">
    <source>
        <dbReference type="Proteomes" id="UP001190466"/>
    </source>
</evidence>
<keyword evidence="3" id="KW-1185">Reference proteome</keyword>
<dbReference type="RefSeq" id="WP_316517618.1">
    <property type="nucleotide sequence ID" value="NZ_OY726396.1"/>
</dbReference>
<reference evidence="2 3" key="1">
    <citation type="submission" date="2023-08" db="EMBL/GenBank/DDBJ databases">
        <authorList>
            <person name="Folkvardsen B D."/>
            <person name="Norman A."/>
        </authorList>
    </citation>
    <scope>NUCLEOTIDE SEQUENCE [LARGE SCALE GENOMIC DNA]</scope>
    <source>
        <strain evidence="2 3">Mu0050</strain>
        <plasmid evidence="2 3">pMu0050</plasmid>
    </source>
</reference>
<feature type="region of interest" description="Disordered" evidence="1">
    <location>
        <begin position="69"/>
        <end position="93"/>
    </location>
</feature>
<sequence>MPTSSLPPDDVIAEGWAQVADLLEPAHAAWEAVSPDTTGPITELLRHARWNATVWNLKSQGVDRRDAWRAADAEHGSGDGRYIDYEPDDSPEN</sequence>
<organism evidence="2 3">
    <name type="scientific">[Mycobacterium] wendilense</name>
    <dbReference type="NCBI Taxonomy" id="3064284"/>
    <lineage>
        <taxon>Bacteria</taxon>
        <taxon>Bacillati</taxon>
        <taxon>Actinomycetota</taxon>
        <taxon>Actinomycetes</taxon>
        <taxon>Mycobacteriales</taxon>
        <taxon>Mycobacteriaceae</taxon>
        <taxon>Mycolicibacter</taxon>
    </lineage>
</organism>
<protein>
    <submittedName>
        <fullName evidence="2">Uncharacterized protein</fullName>
    </submittedName>
</protein>
<evidence type="ECO:0000256" key="1">
    <source>
        <dbReference type="SAM" id="MobiDB-lite"/>
    </source>
</evidence>
<accession>A0ABM9MKY5</accession>
<dbReference type="EMBL" id="OY726396">
    <property type="protein sequence ID" value="CAJ1589635.1"/>
    <property type="molecule type" value="Genomic_DNA"/>
</dbReference>
<proteinExistence type="predicted"/>
<name>A0ABM9MKY5_9MYCO</name>
<geneLocation type="plasmid" evidence="2 3">
    <name>pMu0050</name>
</geneLocation>
<keyword evidence="2" id="KW-0614">Plasmid</keyword>
<evidence type="ECO:0000313" key="2">
    <source>
        <dbReference type="EMBL" id="CAJ1589635.1"/>
    </source>
</evidence>
<gene>
    <name evidence="2" type="ORF">MU0050_004964</name>
</gene>